<dbReference type="InterPro" id="IPR014729">
    <property type="entry name" value="Rossmann-like_a/b/a_fold"/>
</dbReference>
<dbReference type="Pfam" id="PF01467">
    <property type="entry name" value="CTP_transf_like"/>
    <property type="match status" value="1"/>
</dbReference>
<dbReference type="NCBIfam" id="TIGR00125">
    <property type="entry name" value="cyt_tran_rel"/>
    <property type="match status" value="1"/>
</dbReference>
<feature type="domain" description="Cytidyltransferase-like" evidence="3">
    <location>
        <begin position="8"/>
        <end position="97"/>
    </location>
</feature>
<sequence length="186" mass="21580">MNDSLGVITGRFQGLHLGHMEYLLAGASRCDHLIVGVTNFTPWEEKPAGVRELARSQTDANPFTYYERMVMLRGSLVEAGLPRERFDIVPFPIEFPERIYNFAPPEATYYVTIYDQWGQHKRQVLEDLGLLTEVMWVRDDSQRLTSGTEVRRLIAQNQPWEHLVPPAARRYLEEHGLVQRLRDALR</sequence>
<gene>
    <name evidence="4" type="ORF">H9841_07100</name>
</gene>
<protein>
    <submittedName>
        <fullName evidence="4">Adenylyltransferase/cytidyltransferase family protein</fullName>
    </submittedName>
</protein>
<keyword evidence="2 4" id="KW-0548">Nucleotidyltransferase</keyword>
<evidence type="ECO:0000256" key="2">
    <source>
        <dbReference type="ARBA" id="ARBA00022695"/>
    </source>
</evidence>
<dbReference type="GO" id="GO:0016779">
    <property type="term" value="F:nucleotidyltransferase activity"/>
    <property type="evidence" value="ECO:0007669"/>
    <property type="project" value="UniProtKB-KW"/>
</dbReference>
<dbReference type="PANTHER" id="PTHR21342:SF0">
    <property type="entry name" value="BIFUNCTIONAL NMN ADENYLYLTRANSFERASE_NUDIX HYDROLASE"/>
    <property type="match status" value="1"/>
</dbReference>
<evidence type="ECO:0000259" key="3">
    <source>
        <dbReference type="Pfam" id="PF01467"/>
    </source>
</evidence>
<dbReference type="SUPFAM" id="SSF52374">
    <property type="entry name" value="Nucleotidylyl transferase"/>
    <property type="match status" value="1"/>
</dbReference>
<evidence type="ECO:0000256" key="1">
    <source>
        <dbReference type="ARBA" id="ARBA00022679"/>
    </source>
</evidence>
<dbReference type="PANTHER" id="PTHR21342">
    <property type="entry name" value="PHOSPHOPANTETHEINE ADENYLYLTRANSFERASE"/>
    <property type="match status" value="1"/>
</dbReference>
<evidence type="ECO:0000313" key="5">
    <source>
        <dbReference type="Proteomes" id="UP000823868"/>
    </source>
</evidence>
<evidence type="ECO:0000313" key="4">
    <source>
        <dbReference type="EMBL" id="HIY21647.1"/>
    </source>
</evidence>
<organism evidence="4 5">
    <name type="scientific">Candidatus Flavonifractor merdigallinarum</name>
    <dbReference type="NCBI Taxonomy" id="2838589"/>
    <lineage>
        <taxon>Bacteria</taxon>
        <taxon>Bacillati</taxon>
        <taxon>Bacillota</taxon>
        <taxon>Clostridia</taxon>
        <taxon>Eubacteriales</taxon>
        <taxon>Oscillospiraceae</taxon>
        <taxon>Flavonifractor</taxon>
    </lineage>
</organism>
<proteinExistence type="predicted"/>
<keyword evidence="1" id="KW-0808">Transferase</keyword>
<dbReference type="Gene3D" id="3.40.50.620">
    <property type="entry name" value="HUPs"/>
    <property type="match status" value="1"/>
</dbReference>
<reference evidence="4" key="2">
    <citation type="submission" date="2021-04" db="EMBL/GenBank/DDBJ databases">
        <authorList>
            <person name="Gilroy R."/>
        </authorList>
    </citation>
    <scope>NUCLEOTIDE SEQUENCE</scope>
    <source>
        <strain evidence="4">ChiBcec16_6824</strain>
    </source>
</reference>
<dbReference type="AlphaFoldDB" id="A0A9D2BYU3"/>
<reference evidence="4" key="1">
    <citation type="journal article" date="2021" name="PeerJ">
        <title>Extensive microbial diversity within the chicken gut microbiome revealed by metagenomics and culture.</title>
        <authorList>
            <person name="Gilroy R."/>
            <person name="Ravi A."/>
            <person name="Getino M."/>
            <person name="Pursley I."/>
            <person name="Horton D.L."/>
            <person name="Alikhan N.F."/>
            <person name="Baker D."/>
            <person name="Gharbi K."/>
            <person name="Hall N."/>
            <person name="Watson M."/>
            <person name="Adriaenssens E.M."/>
            <person name="Foster-Nyarko E."/>
            <person name="Jarju S."/>
            <person name="Secka A."/>
            <person name="Antonio M."/>
            <person name="Oren A."/>
            <person name="Chaudhuri R.R."/>
            <person name="La Ragione R."/>
            <person name="Hildebrand F."/>
            <person name="Pallen M.J."/>
        </authorList>
    </citation>
    <scope>NUCLEOTIDE SEQUENCE</scope>
    <source>
        <strain evidence="4">ChiBcec16_6824</strain>
    </source>
</reference>
<dbReference type="EMBL" id="DXDX01000129">
    <property type="protein sequence ID" value="HIY21647.1"/>
    <property type="molecule type" value="Genomic_DNA"/>
</dbReference>
<name>A0A9D2BYU3_9FIRM</name>
<dbReference type="Proteomes" id="UP000823868">
    <property type="component" value="Unassembled WGS sequence"/>
</dbReference>
<dbReference type="InterPro" id="IPR004821">
    <property type="entry name" value="Cyt_trans-like"/>
</dbReference>
<accession>A0A9D2BYU3</accession>
<comment type="caution">
    <text evidence="4">The sequence shown here is derived from an EMBL/GenBank/DDBJ whole genome shotgun (WGS) entry which is preliminary data.</text>
</comment>